<dbReference type="GO" id="GO:0016020">
    <property type="term" value="C:membrane"/>
    <property type="evidence" value="ECO:0007669"/>
    <property type="project" value="UniProtKB-SubCell"/>
</dbReference>
<dbReference type="InterPro" id="IPR010096">
    <property type="entry name" value="NADH-Q_OxRdtase_suN/2"/>
</dbReference>
<evidence type="ECO:0000259" key="6">
    <source>
        <dbReference type="Pfam" id="PF00361"/>
    </source>
</evidence>
<feature type="transmembrane region" description="Helical" evidence="5">
    <location>
        <begin position="87"/>
        <end position="109"/>
    </location>
</feature>
<name>A0A3G1PWC4_9STRA</name>
<feature type="transmembrane region" description="Helical" evidence="5">
    <location>
        <begin position="284"/>
        <end position="307"/>
    </location>
</feature>
<keyword evidence="3 5" id="KW-1133">Transmembrane helix</keyword>
<feature type="transmembrane region" description="Helical" evidence="5">
    <location>
        <begin position="12"/>
        <end position="34"/>
    </location>
</feature>
<evidence type="ECO:0000256" key="2">
    <source>
        <dbReference type="ARBA" id="ARBA00022692"/>
    </source>
</evidence>
<sequence>MSFFGFNKLKFFNFFAEYFIGIMSIYILVVFVLLTSNIYGILIQKVVSEIVAFILFLTCFFILQENFFLGWDNVLQVKFNGFNKFTILTPLTIFSKFAVSFFSVVYFLIISDFLRDYKITSFEYLLLLTFAVLGLLLLCGTNDFLSTFLSIELISLSSYFLASFRKVSSYSLEAGIKYLVVGAISSTFFLMGSSFIYAYSGSIIFSDINFILTDFSKILINCCDSAFTLCFFKQEFSITLTHYNFLVNIGAILVVLSIFIKLALAPFHVWSLDVYEGSPSISTFFFSTITKLSFFVFLYRFCFLTFYDSYDQFWIFYSIIIGFLSVLFGSFGGLRQKKIKTLLAYSSISHMGYALLSFSTFSSLGFEMLFFYLISYVISNIIVWYIVLGLKKPKNNSNKRSKDISDFILLSKSNKFLAFSLSIAFFSLAGIPPLLGFIAKFGIFLTLILEQFYSLAILIILCSVVSTFYYIRVVKVLYFENLLVGKLYSFNSKNILILCFSVCLLIFLFIKPTVLYLIIHKMVLFENLPNYKVK</sequence>
<evidence type="ECO:0000256" key="5">
    <source>
        <dbReference type="SAM" id="Phobius"/>
    </source>
</evidence>
<dbReference type="NCBIfam" id="TIGR01770">
    <property type="entry name" value="NDH_I_N"/>
    <property type="match status" value="1"/>
</dbReference>
<evidence type="ECO:0000256" key="4">
    <source>
        <dbReference type="ARBA" id="ARBA00023136"/>
    </source>
</evidence>
<feature type="domain" description="NADH:quinone oxidoreductase/Mrp antiporter transmembrane" evidence="6">
    <location>
        <begin position="142"/>
        <end position="462"/>
    </location>
</feature>
<feature type="transmembrane region" description="Helical" evidence="5">
    <location>
        <begin position="144"/>
        <end position="164"/>
    </location>
</feature>
<reference evidence="7" key="1">
    <citation type="journal article" date="2018" name="Mitochondrial DNA A DNA Mapp Seq Anal">
        <title>Comparative analysis of the mitochondrial genomes of six newly sequenced diatoms reveals group II introns in the barcoding region of cox1.</title>
        <authorList>
            <person name="Pogoda C.S."/>
            <person name="Keepers K.G."/>
            <person name="Hamsher S.E."/>
            <person name="Stepanek J.G."/>
            <person name="Kane N.C."/>
            <person name="Kociolek J.P."/>
        </authorList>
    </citation>
    <scope>NUCLEOTIDE SEQUENCE</scope>
</reference>
<evidence type="ECO:0000256" key="3">
    <source>
        <dbReference type="ARBA" id="ARBA00022989"/>
    </source>
</evidence>
<gene>
    <name evidence="7" type="primary">nad2</name>
</gene>
<evidence type="ECO:0000256" key="1">
    <source>
        <dbReference type="ARBA" id="ARBA00004141"/>
    </source>
</evidence>
<keyword evidence="2 5" id="KW-0812">Transmembrane</keyword>
<dbReference type="GO" id="GO:0008137">
    <property type="term" value="F:NADH dehydrogenase (ubiquinone) activity"/>
    <property type="evidence" value="ECO:0007669"/>
    <property type="project" value="InterPro"/>
</dbReference>
<dbReference type="GO" id="GO:0042773">
    <property type="term" value="P:ATP synthesis coupled electron transport"/>
    <property type="evidence" value="ECO:0007669"/>
    <property type="project" value="InterPro"/>
</dbReference>
<feature type="transmembrane region" description="Helical" evidence="5">
    <location>
        <begin position="176"/>
        <end position="199"/>
    </location>
</feature>
<dbReference type="HAMAP" id="MF_00445">
    <property type="entry name" value="NDH1_NuoN_1"/>
    <property type="match status" value="1"/>
</dbReference>
<accession>A0A3G1PWC4</accession>
<organism evidence="7">
    <name type="scientific">Entomoneis sp</name>
    <dbReference type="NCBI Taxonomy" id="186043"/>
    <lineage>
        <taxon>Eukaryota</taxon>
        <taxon>Sar</taxon>
        <taxon>Stramenopiles</taxon>
        <taxon>Ochrophyta</taxon>
        <taxon>Bacillariophyta</taxon>
        <taxon>Bacillariophyceae</taxon>
        <taxon>Bacillariophycidae</taxon>
        <taxon>Entomoneidaceae</taxon>
        <taxon>Entomoneis</taxon>
    </lineage>
</organism>
<feature type="transmembrane region" description="Helical" evidence="5">
    <location>
        <begin position="370"/>
        <end position="390"/>
    </location>
</feature>
<proteinExistence type="inferred from homology"/>
<dbReference type="EMBL" id="MF997419">
    <property type="protein sequence ID" value="AVR57503.1"/>
    <property type="molecule type" value="Genomic_DNA"/>
</dbReference>
<dbReference type="InterPro" id="IPR001750">
    <property type="entry name" value="ND/Mrp_TM"/>
</dbReference>
<dbReference type="AlphaFoldDB" id="A0A3G1PWC4"/>
<feature type="transmembrane region" description="Helical" evidence="5">
    <location>
        <begin position="495"/>
        <end position="519"/>
    </location>
</feature>
<feature type="transmembrane region" description="Helical" evidence="5">
    <location>
        <begin position="245"/>
        <end position="264"/>
    </location>
</feature>
<geneLocation type="mitochondrion" evidence="7"/>
<evidence type="ECO:0000313" key="7">
    <source>
        <dbReference type="EMBL" id="AVR57503.1"/>
    </source>
</evidence>
<feature type="transmembrane region" description="Helical" evidence="5">
    <location>
        <begin position="46"/>
        <end position="67"/>
    </location>
</feature>
<feature type="transmembrane region" description="Helical" evidence="5">
    <location>
        <begin position="313"/>
        <end position="331"/>
    </location>
</feature>
<dbReference type="Pfam" id="PF00361">
    <property type="entry name" value="Proton_antipo_M"/>
    <property type="match status" value="1"/>
</dbReference>
<feature type="transmembrane region" description="Helical" evidence="5">
    <location>
        <begin position="451"/>
        <end position="474"/>
    </location>
</feature>
<keyword evidence="4 5" id="KW-0472">Membrane</keyword>
<feature type="transmembrane region" description="Helical" evidence="5">
    <location>
        <begin position="416"/>
        <end position="439"/>
    </location>
</feature>
<feature type="transmembrane region" description="Helical" evidence="5">
    <location>
        <begin position="121"/>
        <end position="138"/>
    </location>
</feature>
<keyword evidence="7" id="KW-0496">Mitochondrion</keyword>
<comment type="subcellular location">
    <subcellularLocation>
        <location evidence="1">Membrane</location>
        <topology evidence="1">Multi-pass membrane protein</topology>
    </subcellularLocation>
</comment>
<dbReference type="PANTHER" id="PTHR22773">
    <property type="entry name" value="NADH DEHYDROGENASE"/>
    <property type="match status" value="1"/>
</dbReference>
<protein>
    <submittedName>
        <fullName evidence="7">NADH dehydrogenase subunit 2</fullName>
    </submittedName>
</protein>